<accession>A0A1Y1HPM9</accession>
<dbReference type="EMBL" id="DF236963">
    <property type="protein sequence ID" value="GAQ78537.1"/>
    <property type="molecule type" value="Genomic_DNA"/>
</dbReference>
<feature type="domain" description="VASt" evidence="7">
    <location>
        <begin position="862"/>
        <end position="1021"/>
    </location>
</feature>
<evidence type="ECO:0000256" key="4">
    <source>
        <dbReference type="ARBA" id="ARBA00023136"/>
    </source>
</evidence>
<keyword evidence="3" id="KW-1133">Transmembrane helix</keyword>
<feature type="compositionally biased region" description="Polar residues" evidence="5">
    <location>
        <begin position="62"/>
        <end position="72"/>
    </location>
</feature>
<proteinExistence type="predicted"/>
<evidence type="ECO:0000256" key="2">
    <source>
        <dbReference type="ARBA" id="ARBA00022692"/>
    </source>
</evidence>
<feature type="region of interest" description="Disordered" evidence="5">
    <location>
        <begin position="225"/>
        <end position="346"/>
    </location>
</feature>
<dbReference type="InterPro" id="IPR004182">
    <property type="entry name" value="GRAM"/>
</dbReference>
<dbReference type="OMA" id="CEMSANL"/>
<keyword evidence="9" id="KW-1185">Reference proteome</keyword>
<dbReference type="PROSITE" id="PS50004">
    <property type="entry name" value="C2"/>
    <property type="match status" value="1"/>
</dbReference>
<dbReference type="InterPro" id="IPR044511">
    <property type="entry name" value="At1g03370/At5g50170-like"/>
</dbReference>
<sequence length="1039" mass="113787">MSPNAKKLLNVLNPKKLIKPLRAHRDHDDVSDTVSNGTAPEDDNLSISGRLPELGADDLNPRTPSMRSEISQGGASIAEDLDGVLFEEGGEMEGVSGGVLSKDVLAPLNGGMLVDELYGVTAKELNRIIFGPGSKMSEEMRTRKGVTDPHTPPWAPSDEEGVVAERMLDYMTAPSKLVKSCRAVETQKYLAATSSCYVIHVTTVAKDVPMGDTFCTEVKFCITQEPPSGSTLTREGSGASIDAPPTPSGRFSRGSESPRTPRHAQTSPRTPKSSDANGAKSSSSLSRFGMTSPESVNGDENGMSARSLGAGDDSVRGAKVAGSEAGGEVSTEISAAGGSESTKSLASNGRNAVTRLQISYEPKFLKSTIMKGMIEKGMAQGLKETYATFVEILGGYAAHLDKDALAAGSTSKRLDGKGGRRKGGALELLPSDLSDDGQDIDAFLESVFDEVASGASILVLCLAAHRFADHIFGLHLYGGDERRGMVFWLGLHPAVRVWEVVWAGVIATLVLMMVSRGLDLLRHGISMVIGDNQAPNVNVNGWQLSVAILEAQNLPMVDENGLKRDPFVLLGCGGQSRTSSVKVQGQDTRWNEVHQFDPMDSCPRYLAIAVEDYEGPFSDAQTLGIAEVDFLKYTTEGLNDLWVYLEGEKVRGTGARLHLKIVLNNENASEAGTRTRELTEIVEQETGKKIKAEKSQYSGPFHRLFSLPEHEILIDNFACQLKRKRGPNAGGRIYLSPNLLAFYSNHFGTKISFTLAWEDIEEIKERTTPKALMALQTILFPHVKIYLKASATPEAIKHATSLDKAGRHVFRFENFVHPGNAFRTMRLLHKQHGKVERDREEMREVSSTVLDEEEFLAMEEPEMTLALEMDVPITPEAFLEIMYDNQLDQQVASALGWQDYSATEWTPVEDAEERGAMRRQVSYRYPHRQRNNAELRAVVLQQRWAEPDLHQIGLNEITTLHGAAFGDHFQVQGRKVMTQKDSQSSTLQSFVGVTFHKETAFRDKIVKSVLDAAKRDAREHGEVLAAVVMATVQGMQRRA</sequence>
<dbReference type="OrthoDB" id="17687at2759"/>
<dbReference type="PANTHER" id="PTHR46296:SF8">
    <property type="entry name" value="OS06G0297800 PROTEIN"/>
    <property type="match status" value="1"/>
</dbReference>
<dbReference type="InterPro" id="IPR000008">
    <property type="entry name" value="C2_dom"/>
</dbReference>
<keyword evidence="2" id="KW-0812">Transmembrane</keyword>
<name>A0A1Y1HPM9_KLENI</name>
<comment type="subcellular location">
    <subcellularLocation>
        <location evidence="1">Membrane</location>
        <topology evidence="1">Single-pass membrane protein</topology>
    </subcellularLocation>
</comment>
<protein>
    <submittedName>
        <fullName evidence="8">C2 calcium/lipid-binding and GRAM domain containing protein</fullName>
    </submittedName>
</protein>
<reference evidence="8 9" key="1">
    <citation type="journal article" date="2014" name="Nat. Commun.">
        <title>Klebsormidium flaccidum genome reveals primary factors for plant terrestrial adaptation.</title>
        <authorList>
            <person name="Hori K."/>
            <person name="Maruyama F."/>
            <person name="Fujisawa T."/>
            <person name="Togashi T."/>
            <person name="Yamamoto N."/>
            <person name="Seo M."/>
            <person name="Sato S."/>
            <person name="Yamada T."/>
            <person name="Mori H."/>
            <person name="Tajima N."/>
            <person name="Moriyama T."/>
            <person name="Ikeuchi M."/>
            <person name="Watanabe M."/>
            <person name="Wada H."/>
            <person name="Kobayashi K."/>
            <person name="Saito M."/>
            <person name="Masuda T."/>
            <person name="Sasaki-Sekimoto Y."/>
            <person name="Mashiguchi K."/>
            <person name="Awai K."/>
            <person name="Shimojima M."/>
            <person name="Masuda S."/>
            <person name="Iwai M."/>
            <person name="Nobusawa T."/>
            <person name="Narise T."/>
            <person name="Kondo S."/>
            <person name="Saito H."/>
            <person name="Sato R."/>
            <person name="Murakawa M."/>
            <person name="Ihara Y."/>
            <person name="Oshima-Yamada Y."/>
            <person name="Ohtaka K."/>
            <person name="Satoh M."/>
            <person name="Sonobe K."/>
            <person name="Ishii M."/>
            <person name="Ohtani R."/>
            <person name="Kanamori-Sato M."/>
            <person name="Honoki R."/>
            <person name="Miyazaki D."/>
            <person name="Mochizuki H."/>
            <person name="Umetsu J."/>
            <person name="Higashi K."/>
            <person name="Shibata D."/>
            <person name="Kamiya Y."/>
            <person name="Sato N."/>
            <person name="Nakamura Y."/>
            <person name="Tabata S."/>
            <person name="Ida S."/>
            <person name="Kurokawa K."/>
            <person name="Ohta H."/>
        </authorList>
    </citation>
    <scope>NUCLEOTIDE SEQUENCE [LARGE SCALE GENOMIC DNA]</scope>
    <source>
        <strain evidence="8 9">NIES-2285</strain>
    </source>
</reference>
<dbReference type="CDD" id="cd00030">
    <property type="entry name" value="C2"/>
    <property type="match status" value="1"/>
</dbReference>
<evidence type="ECO:0000313" key="9">
    <source>
        <dbReference type="Proteomes" id="UP000054558"/>
    </source>
</evidence>
<keyword evidence="4" id="KW-0472">Membrane</keyword>
<feature type="compositionally biased region" description="Polar residues" evidence="5">
    <location>
        <begin position="254"/>
        <end position="271"/>
    </location>
</feature>
<dbReference type="Pfam" id="PF16016">
    <property type="entry name" value="VASt"/>
    <property type="match status" value="2"/>
</dbReference>
<dbReference type="SMART" id="SM00568">
    <property type="entry name" value="GRAM"/>
    <property type="match status" value="1"/>
</dbReference>
<evidence type="ECO:0000313" key="8">
    <source>
        <dbReference type="EMBL" id="GAQ78537.1"/>
    </source>
</evidence>
<feature type="domain" description="VASt" evidence="7">
    <location>
        <begin position="109"/>
        <end position="289"/>
    </location>
</feature>
<dbReference type="Pfam" id="PF02893">
    <property type="entry name" value="GRAM"/>
    <property type="match status" value="1"/>
</dbReference>
<evidence type="ECO:0000259" key="6">
    <source>
        <dbReference type="PROSITE" id="PS50004"/>
    </source>
</evidence>
<evidence type="ECO:0000259" key="7">
    <source>
        <dbReference type="PROSITE" id="PS51778"/>
    </source>
</evidence>
<dbReference type="SMART" id="SM00239">
    <property type="entry name" value="C2"/>
    <property type="match status" value="1"/>
</dbReference>
<dbReference type="Proteomes" id="UP000054558">
    <property type="component" value="Unassembled WGS sequence"/>
</dbReference>
<dbReference type="GO" id="GO:0016020">
    <property type="term" value="C:membrane"/>
    <property type="evidence" value="ECO:0007669"/>
    <property type="project" value="UniProtKB-SubCell"/>
</dbReference>
<dbReference type="PROSITE" id="PS51778">
    <property type="entry name" value="VAST"/>
    <property type="match status" value="2"/>
</dbReference>
<dbReference type="Gene3D" id="2.60.40.150">
    <property type="entry name" value="C2 domain"/>
    <property type="match status" value="1"/>
</dbReference>
<feature type="domain" description="C2" evidence="6">
    <location>
        <begin position="521"/>
        <end position="643"/>
    </location>
</feature>
<dbReference type="Pfam" id="PF00168">
    <property type="entry name" value="C2"/>
    <property type="match status" value="1"/>
</dbReference>
<evidence type="ECO:0000256" key="3">
    <source>
        <dbReference type="ARBA" id="ARBA00022989"/>
    </source>
</evidence>
<dbReference type="InterPro" id="IPR031968">
    <property type="entry name" value="VASt"/>
</dbReference>
<dbReference type="InterPro" id="IPR011993">
    <property type="entry name" value="PH-like_dom_sf"/>
</dbReference>
<feature type="region of interest" description="Disordered" evidence="5">
    <location>
        <begin position="20"/>
        <end position="72"/>
    </location>
</feature>
<evidence type="ECO:0000256" key="1">
    <source>
        <dbReference type="ARBA" id="ARBA00004167"/>
    </source>
</evidence>
<dbReference type="SUPFAM" id="SSF49562">
    <property type="entry name" value="C2 domain (Calcium/lipid-binding domain, CaLB)"/>
    <property type="match status" value="1"/>
</dbReference>
<dbReference type="STRING" id="105231.A0A1Y1HPM9"/>
<dbReference type="InterPro" id="IPR035892">
    <property type="entry name" value="C2_domain_sf"/>
</dbReference>
<dbReference type="AlphaFoldDB" id="A0A1Y1HPM9"/>
<organism evidence="8 9">
    <name type="scientific">Klebsormidium nitens</name>
    <name type="common">Green alga</name>
    <name type="synonym">Ulothrix nitens</name>
    <dbReference type="NCBI Taxonomy" id="105231"/>
    <lineage>
        <taxon>Eukaryota</taxon>
        <taxon>Viridiplantae</taxon>
        <taxon>Streptophyta</taxon>
        <taxon>Klebsormidiophyceae</taxon>
        <taxon>Klebsormidiales</taxon>
        <taxon>Klebsormidiaceae</taxon>
        <taxon>Klebsormidium</taxon>
    </lineage>
</organism>
<feature type="compositionally biased region" description="Low complexity" evidence="5">
    <location>
        <begin position="273"/>
        <end position="286"/>
    </location>
</feature>
<gene>
    <name evidence="8" type="ORF">KFL_000140580</name>
</gene>
<evidence type="ECO:0000256" key="5">
    <source>
        <dbReference type="SAM" id="MobiDB-lite"/>
    </source>
</evidence>
<dbReference type="Gene3D" id="2.30.29.30">
    <property type="entry name" value="Pleckstrin-homology domain (PH domain)/Phosphotyrosine-binding domain (PTB)"/>
    <property type="match status" value="1"/>
</dbReference>
<feature type="compositionally biased region" description="Polar residues" evidence="5">
    <location>
        <begin position="225"/>
        <end position="234"/>
    </location>
</feature>
<dbReference type="PANTHER" id="PTHR46296">
    <property type="entry name" value="BNAA05G37250D PROTEIN"/>
    <property type="match status" value="1"/>
</dbReference>